<feature type="domain" description="PKS/mFAS DH" evidence="13">
    <location>
        <begin position="3082"/>
        <end position="3368"/>
    </location>
</feature>
<keyword evidence="6" id="KW-0045">Antibiotic biosynthesis</keyword>
<keyword evidence="5 14" id="KW-0808">Transferase</keyword>
<dbReference type="Gene3D" id="1.10.1200.10">
    <property type="entry name" value="ACP-like"/>
    <property type="match status" value="3"/>
</dbReference>
<dbReference type="Pfam" id="PF14765">
    <property type="entry name" value="PS-DH"/>
    <property type="match status" value="3"/>
</dbReference>
<proteinExistence type="predicted"/>
<evidence type="ECO:0000256" key="4">
    <source>
        <dbReference type="ARBA" id="ARBA00022553"/>
    </source>
</evidence>
<dbReference type="InterPro" id="IPR013968">
    <property type="entry name" value="PKS_KR"/>
</dbReference>
<dbReference type="InterPro" id="IPR018201">
    <property type="entry name" value="Ketoacyl_synth_AS"/>
</dbReference>
<dbReference type="Gene3D" id="3.40.50.720">
    <property type="entry name" value="NAD(P)-binding Rossmann-like Domain"/>
    <property type="match status" value="3"/>
</dbReference>
<dbReference type="Pfam" id="PF16197">
    <property type="entry name" value="KAsynt_C_assoc"/>
    <property type="match status" value="3"/>
</dbReference>
<dbReference type="InterPro" id="IPR055123">
    <property type="entry name" value="SpnB-like_Rossmann"/>
</dbReference>
<dbReference type="Gene3D" id="3.10.129.110">
    <property type="entry name" value="Polyketide synthase dehydratase"/>
    <property type="match status" value="3"/>
</dbReference>
<dbReference type="InterPro" id="IPR014043">
    <property type="entry name" value="Acyl_transferase_dom"/>
</dbReference>
<dbReference type="Proteomes" id="UP000199696">
    <property type="component" value="Unassembled WGS sequence"/>
</dbReference>
<dbReference type="Pfam" id="PF21089">
    <property type="entry name" value="PKS_DH_N"/>
    <property type="match status" value="3"/>
</dbReference>
<dbReference type="InterPro" id="IPR014030">
    <property type="entry name" value="Ketoacyl_synth_N"/>
</dbReference>
<dbReference type="FunFam" id="1.10.1200.10:FF:000007">
    <property type="entry name" value="Probable polyketide synthase pks17"/>
    <property type="match status" value="3"/>
</dbReference>
<dbReference type="PROSITE" id="PS52019">
    <property type="entry name" value="PKS_MFAS_DH"/>
    <property type="match status" value="3"/>
</dbReference>
<feature type="domain" description="Ketosynthase family 3 (KS3)" evidence="12">
    <location>
        <begin position="3949"/>
        <end position="4375"/>
    </location>
</feature>
<dbReference type="CDD" id="cd08956">
    <property type="entry name" value="KR_3_FAS_SDR_x"/>
    <property type="match status" value="3"/>
</dbReference>
<dbReference type="InterPro" id="IPR006162">
    <property type="entry name" value="Ppantetheine_attach_site"/>
</dbReference>
<feature type="active site" description="Proton acceptor; for dehydratase activity" evidence="9">
    <location>
        <position position="4925"/>
    </location>
</feature>
<dbReference type="InterPro" id="IPR011032">
    <property type="entry name" value="GroES-like_sf"/>
</dbReference>
<dbReference type="SUPFAM" id="SSF101173">
    <property type="entry name" value="Docking domain B of the erythromycin polyketide synthase (DEBS)"/>
    <property type="match status" value="1"/>
</dbReference>
<feature type="region of interest" description="N-terminal hotdog fold" evidence="9">
    <location>
        <begin position="4894"/>
        <end position="5017"/>
    </location>
</feature>
<dbReference type="SMART" id="SM01294">
    <property type="entry name" value="PKS_PP_betabranch"/>
    <property type="match status" value="2"/>
</dbReference>
<dbReference type="SMART" id="SM00829">
    <property type="entry name" value="PKS_ER"/>
    <property type="match status" value="1"/>
</dbReference>
<dbReference type="Pfam" id="PF08990">
    <property type="entry name" value="Docking"/>
    <property type="match status" value="1"/>
</dbReference>
<dbReference type="InterPro" id="IPR013154">
    <property type="entry name" value="ADH-like_N"/>
</dbReference>
<evidence type="ECO:0000256" key="8">
    <source>
        <dbReference type="ARBA" id="ARBA00023315"/>
    </source>
</evidence>
<sequence length="5804" mass="613261">MNEDKLRAYLKRVTADLHQARQRLDEQESKSREPIAIIGMACRFPGGADSPDKLWELSVGGVETVTDFPDDRGWRVDDLYDPDPGAQGKTYTVRGNFLRDADKFDAEFFGISPREARAMDPQQRVLLETTWEALETARLVPADLEGSDTGVFVGAAGGEYASLRDGGPSEAEGYLLTGLLTSVASGRISYTLGLEGPAITVDTACSSSLVALHLAGQALRKQECSLALAGGATIMSHPGVFVEFSRQRGLSPDGRCKPFAAAADGTAWGEGVGMLVLERLSDACRNGHPVLAVIRGSAVNQDGASNGLTAPNGPAQQRVIRQALANAGVDATDVDVVEAHGTGTTLGDPIEAQALLATYGQGRDDGHPLWLGSVKSNIGHTQAAAGVAGVIKMVQAIQHGLLPATLHVDAPTPHVDWDTGRVALLTETVPWPDTGRPRRAAVSSFGISGTNAHLILEAPPTVSTNTPKPTTTEPPTATGPLTTDDGDDTDTTDGGDTRTNTTDGGDTSTNTSNVGAGDGGAGSGPVPWLFSARSVEALRAQALRLADHVAAHPGYRAVDIGAALVTTRSQHRFRAGVVVDGAGDGEAVLRAFAVGQPGVGVVSGRVVCGDAEAGGKIAVLLTGQGSQRVGAGRGLYGREPVFTAVLDEVCTHLDAHLDRPLRSVLFAAADGPDAGLLDDTTYTQPALFALQVALYRLVEHHGLRADYFIGHSVGEVSAAHLAGVMSLADAAAVVTARARLMATLPAGVMVSVQATPAQVEEYLNPRVGIAAYNTPTSTVISGDPQATRAVADRLHALGHEGRVLHTRHAFHSPHTETILTEFHHIASRVTYQRPHTPIISNLTGDVADPEHITTAEYWTDHIRQPVRFHQGITTLDQHHVTTYLELGPAPTLTHLTEHTLTHSGRGGDVVYLNVLHPHHDETRTLLTTLTTAHTRGHHITWHHHLTPPPQPVPLPTYPFTRNRYWLAADPVAPVHAAPTGHPLLPAVLELPDDTHVFTGTLHPSAPSWLAEHTIGDHCLLPATAFVDMVLHAAHHTGHHTITDLVIHTPLALSGDTATDIQLVIGPVDATGHRACTIRSRAHTTTAGPWTHHVTAEVTTGTAGVPAVPATVWPPTHASSLDTTNLYHHLDQRGLRYGPTFQGLRHAWKHHNDLYAEVHLPATPHPHHHTIHPALLDAALHALTLHHPDHTTIQLPFSWTGVTLHAHDATTLRVHLRVHDNHTIELTITDPQDQLILTTDALALRPVDPDKISAMGSSRHDSLFHVDWTPTPTPADESSPTLAVLGSEKSRPVAVLSSSRSDVRSYADLAALRAAGEAAAPAAVLLFCEPDDGTDVIAASHARTHDVLTVIQDWLATDHFASSRLCVVTFGASAVNSGADGHGLTSAPVWGLIRAVRSEHPGRIVTIDVDDRDSSLRAIPAALAIAFSGEPELALRDGQAFLPRLVRTSADRLTPPEGEGAWRVDVSEPGTLDRLELVAAREALRPLRSGEVRVAVRAAGVNFRDVLMTLGMYPGRVSIGGEGAGVVTEVGPDVSGLAVGDRVMGLFSQAMATTAIADHRLIVGIPCGWSYPQAAAVPITFLTAYYALTDLARLQPGEKILVHAAAGGVGTAAVQLARHLGAEVYGTASHPKWQALRRQGLDPAHIGDSRSLDFETTITHATGGAGVDVVLNALTHEFVDASLRLLPRGGRFLEMGKTDIREPDRIAATHPGVYYQPFDLHDAGPTRTRQMLTDLIRLFTDGHLHPPPVTTYDIRAARDAFRHIRQAEHIGKVVLTVPPPLDPHGTVLITGATGALGSLLAKHLVSNHQARHLLLTSRHGPHAHNATQLITELTNLGADVNLAACDVSDRSALSQLIASISPDRPLTAVVHAAGVVDDGLVEDMTAERIDAVMRPKADAAWHLHQLTAGVELSAFILFSSLAATTGNPGQANYGAANSFLDALAQHRHARGLPATSLAWGPWANRAGMTSGLRDADHTRMRRHGIRMLSEQEGLDLFDAYDDGPAVLVPARFDESALRARADADGLPAILRRLLRHNAPRSIKSVSDAGRTSLTSTWAQRLTGMPQSERQQVLVDLVRSAAAAVLGHGESTEFPAERTFKEAGFDSLTAVELRNQLNISLGLRLSPTLVFDHPTPVALATHLLGELCGDDTVDIQSESPVDVSDDPIAIIGMSCRFPGNVRSAADLWNLVLKGTDTVSGSPIGRGWDLDALYDPDPMTPGRTYTTRGSFYHDADQFDAEFFGISPREALAMDPQQRLLLETAWEALEKAGIDPTETRGTDAGVFTGVAGSEYLSPHRTAPEDLGGYLLTGNAVSVASGRVSFSLGLRGPAVTVDTACSSSLVALHLAGQALRSGECDLALAGGVTVMASPGIFLEFSRQRGLSPDGRCKPFAAAADGVGWGEGVGMLVLERLSDACRNGHPVLAVIRGSAVNQDGASNGLTAPNGPAQQRVIRQALANAGVDATDVDVVEAHGTGTTLGDPIEAQALLATYGQGRETGHPLWLGSVKSNIGHTQAAAGVAGVIKMVQAIQHGLLPATLHVDAPTPHVDWDTGRVALLTETVPWPDTGRPRRAAVSSFGISGTNAHLILEAPPTPTGPPTTDNGDSTDTTDGGDTRTSTSAGDGGAGSGLVPWLFSARSVEALRAQALRLADFVAGRTDVDAAAVAGVLGRRAVFAHRAGVVVNDAGDGEAVLRAFGVGQPGVGVVSGRVGVGGTVLVFPGQGSQWPGMALELVESSAVFAAHVRECAQVLRECVDWSLWEVLRAGADDPVWQRVDVIQPVLFVVMTAVARLWQHTGVVVDAVVGHSQGEIAAAYVAGALDLAEALRLVVGRSQALRVVAGTGAMAHVAAPAERVRADIDALGTRAGGVQIAAVNGPLSTTVSGPPADVETLITFYTDTSVRARLVPVDYASHSVQVEVLRDQLTSMANIRPAATSVAFYSTVTAAPYDTTGLDSQYWYRNLREPVRLQDTVQALLGDGYTLFIEASAHPVLTTAIQDTIDAHPTPTPATAIASLYRNDGSYHRFLTSAIQAWTHGAPLNLPDTPTPTHLPDLPTYPFQHQRYWAIQQDSRNDPDAFGLVATPHPLLAASLELPDGGRVFTGTISTATHPWLADHAITGTVLLPGTAFLELALHAGIELDWAEVHELTLDKPLVVPEHGQVQLQVTVDAAPTDRTDGLVRGISIRSRLSGAAREADDSGWVTHATGSLAMADDHVEASHDLEEWPPPGVSAGDVNAVYERLGELGYDYGLLFRGLTEVWTVDGLTYAEVRLPEGTERAENTFHIHPALLDAALHAAALPSAALRDGTDTVRLPFSWSRVRTAVSGADFLRVRLTRTSDDSLSLVLADGHGAVVATVGSLTTRAVRSTDVLDVATQAQAGQPYEVVWERLGVVVPDEVAVPVGWALLGSGGSGSGWDGVPVYPDVTALAEAVDAPDTVLYVVDPETADRDADVVRRAHQVSAALVRVLRDWLARDLDARLVVVTRQAVATVPHEAVDDLAAACLWGLVRVAQREHPGRFVLVDGDGGVVGWRVLSGVLAGGESQVAVRGGVVLRPRLSRLPAQPVPASGGGFGGLDPSGTVLITGGTGGLGALTAWHLVRRYGVRRLVLVSRRGMAAAGAGELRAGLEAAGARVWVRECDSGDRAGLARVLAQVDQRHPLTAVIHAAGVVDDGVVQSLNTERMSAVLRPKVDGAWHLHELTADMPLSAFVLFSSVAGVLGNPGQGNYAAANTFLDALAQHRRAVGLPATSVAWGLWETGTGLTGGLSDTDRDRLTRSGIRALSTEQGLHLLDTAVGQDRAQVVAARWDLPALRRHPDRSPILDSLAHRPVSPRHTPPGGENTTRLATQLAGLSTSEQRSVVLQVVRSHTAEVLGHDQVGAVDVGQPFQELGFDSLTAVELRNRLNAATGLRLPSTTVFDHPTPSALAEQILHQLTASVPTTTVASPTTVDGGEPIAIVAMGCRYPGGVYSPRELWRLVIDGVDVIGGFPTGRGWDLAGLYDPDPERVGKSYVREGGFLYDADEFDAEFFGISPREALAIDPQQRLLLETVWETLERAAIPPETLRGTRTGVFTGVMYNDYGTRLQPAPSGFEGYIGNGSSSSVASGRISYTLGLEGPAITVDTACSSSLVALHLAGQALRSGECDLALAGGVTVMATPQLFIEFSRQRGLSPDGRCKPFAAAADGTGFGEGAGIILLERLSDARRNGHPVLAVIRGSAVNQDGASNGLTAPNGPAQQRVIRQALANAGVDATDVDVVEAHGTGTTLGDPIEAQALLATYGQGRETGHPLWLGSVKSNIGHTQAAAGVAGVIKMVQAIQHGLLPATLHVDAPTPHVDWDTGRVALLTETVPWPDTGRPRRAAVSSFGISGTNAHLILEAPPTVSTNTPKPTTTEPPTATGPLTTDDGDDTDTTDGGDTRTNTTDGGDTSTNTSNVGAGDGGAGSGPVPWLISARSVEALRAQALRLADHVAAHPGYQAADIAAALVTTRSQHRFRAGVVVDGAGDGEAVLREWAAGPMVSARVVCGDAEAGGKIAVLLTGQGSQRVGAGRGLYGREPVFTAVLDEVCTHLDAHLDRPLRSVLFAAADGPDAGLLDDTTYTQPALFALQVALYRLVEHHGLRADYFIGHSVGEVSAAHLAGVMSLADAAAVVTARARLMATLPAGVMVSVQATPAQVEEYLNPRVGIAAYNTPTSTVISGDPQATHTVADRLHALGHAGRVLHTRHAFHSPHTETILTEFHHIASRVTYQRPHTPIISNLTGDVADPEHITTAEYWTDHIRQPVRFHQGITTLDQHHVTTYLELGPAPTLTHLTEHTLTHSGRGGDVVYLNVLHPHHDETRTLLTTLTTAHTRGHHITWHHHLTPPPQPVPLPTYPFTRNRYWLAADPVVPVHAAPTGHPLLPAVLELPDDTHVFTGTLHPSAPSWLAEHTIGDHCLLPATAFVDMVLHAAHHTGHHTITDLVIHTPLALSGDTATDIQLVIGPVDATGHRACTIRSRAHTTTAGPWSDHVTAEVTTGTAGVPAVPAIVWPPTHASRLDTTNLYHHLDQRGLRYGPTFQGLRHAWKHHNDLYAEVHLPATPHPHHHTIHPALLDAALHALTLHHPDHTTIQLPFSWTGVTLHSDPGNTVRVKLSPTGADTLAITLMDDRGTPVATIQSLSVRPVDSQQLARAAARRSDSLFRPRWKRLAVPAAPASEPIAIVGSDLELAPALMSHTPVNAYPSLAALVEAIDSGLPVPRTVLAPCGGHAGSSVPVGARAATHRVLTLVQEWLGEKRLAESRLVVVTRHAMGVDPTEEVRNLTHSALWGLIRSARSENPGRFALVDLDNDPASIKALPTALGCDEPEMAVRVGVPQVCRLARADADGVDSAGFTLDPEGTVLVVGGTGALGALTARHLVTSYGARHLLLASRQGAAAPTAAALVAELTELGAAKVRVAACDAADRDAVYELLTSVPPEHPLTAVIHTAGAVDDATIASLTAESLDAVLRAKVDGAWHLHELTAGLDLSAFVLFSSLAGTLGNPGQANYAAANTFLDALAHHRRSLGLPATSLDWGPWDGPDGMAGSLDRTSRIRIQRNGILALPADQGLAILDTALGMPDEAQLVTARLDRAALYGLADRGTLPPILQDLVGGPTHPATGARRGQVALMQRLSGLSGNDQRDVLLDFVRHEISAVLGHASAASIEPERGLLDMGFDSLSAVELRNRLSAVTDLRMPPTLAFDHPTPAALARYLHEALAPDGATPLPDEDAEIREAIASIPLDRIRDAGLLETLMRLARNAVPFAVTESDERRSTIEEGDVDDLVRLALGQ</sequence>
<dbReference type="SMART" id="SM00825">
    <property type="entry name" value="PKS_KS"/>
    <property type="match status" value="3"/>
</dbReference>
<feature type="domain" description="Carrier" evidence="11">
    <location>
        <begin position="5656"/>
        <end position="5731"/>
    </location>
</feature>
<dbReference type="InterPro" id="IPR020806">
    <property type="entry name" value="PKS_PP-bd"/>
</dbReference>
<comment type="pathway">
    <text evidence="2">Antibiotic biosynthesis.</text>
</comment>
<evidence type="ECO:0000313" key="14">
    <source>
        <dbReference type="EMBL" id="SCL59796.1"/>
    </source>
</evidence>
<dbReference type="EMBL" id="FMHY01000002">
    <property type="protein sequence ID" value="SCL59796.1"/>
    <property type="molecule type" value="Genomic_DNA"/>
</dbReference>
<dbReference type="InterPro" id="IPR049900">
    <property type="entry name" value="PKS_mFAS_DH"/>
</dbReference>
<dbReference type="Pfam" id="PF00109">
    <property type="entry name" value="ketoacyl-synt"/>
    <property type="match status" value="3"/>
</dbReference>
<evidence type="ECO:0000259" key="12">
    <source>
        <dbReference type="PROSITE" id="PS52004"/>
    </source>
</evidence>
<dbReference type="GO" id="GO:0008270">
    <property type="term" value="F:zinc ion binding"/>
    <property type="evidence" value="ECO:0007669"/>
    <property type="project" value="InterPro"/>
</dbReference>
<evidence type="ECO:0000259" key="11">
    <source>
        <dbReference type="PROSITE" id="PS50075"/>
    </source>
</evidence>
<evidence type="ECO:0000313" key="15">
    <source>
        <dbReference type="Proteomes" id="UP000199696"/>
    </source>
</evidence>
<dbReference type="SMART" id="SM00826">
    <property type="entry name" value="PKS_DH"/>
    <property type="match status" value="3"/>
</dbReference>
<dbReference type="STRING" id="227316.GA0070604_4142"/>
<dbReference type="SUPFAM" id="SSF55048">
    <property type="entry name" value="Probable ACP-binding domain of malonyl-CoA ACP transacylase"/>
    <property type="match status" value="3"/>
</dbReference>
<dbReference type="SUPFAM" id="SSF52151">
    <property type="entry name" value="FabD/lysophospholipase-like"/>
    <property type="match status" value="3"/>
</dbReference>
<feature type="compositionally biased region" description="Low complexity" evidence="10">
    <location>
        <begin position="4411"/>
        <end position="4428"/>
    </location>
</feature>
<dbReference type="FunFam" id="3.90.180.10:FF:000032">
    <property type="entry name" value="Probable polyketide synthase pks1"/>
    <property type="match status" value="1"/>
</dbReference>
<dbReference type="Pfam" id="PF00698">
    <property type="entry name" value="Acyl_transf_1"/>
    <property type="match status" value="3"/>
</dbReference>
<dbReference type="GO" id="GO:0006633">
    <property type="term" value="P:fatty acid biosynthetic process"/>
    <property type="evidence" value="ECO:0007669"/>
    <property type="project" value="InterPro"/>
</dbReference>
<dbReference type="InterPro" id="IPR020807">
    <property type="entry name" value="PKS_DH"/>
</dbReference>
<dbReference type="PROSITE" id="PS00012">
    <property type="entry name" value="PHOSPHOPANTETHEINE"/>
    <property type="match status" value="3"/>
</dbReference>
<keyword evidence="3" id="KW-0596">Phosphopantetheine</keyword>
<dbReference type="InterPro" id="IPR001227">
    <property type="entry name" value="Ac_transferase_dom_sf"/>
</dbReference>
<feature type="domain" description="Carrier" evidence="11">
    <location>
        <begin position="3856"/>
        <end position="3931"/>
    </location>
</feature>
<dbReference type="GO" id="GO:0031177">
    <property type="term" value="F:phosphopantetheine binding"/>
    <property type="evidence" value="ECO:0007669"/>
    <property type="project" value="InterPro"/>
</dbReference>
<gene>
    <name evidence="14" type="ORF">GA0070604_4142</name>
</gene>
<feature type="region of interest" description="N-terminal hotdog fold" evidence="9">
    <location>
        <begin position="3082"/>
        <end position="3213"/>
    </location>
</feature>
<evidence type="ECO:0000256" key="7">
    <source>
        <dbReference type="ARBA" id="ARBA00023268"/>
    </source>
</evidence>
<dbReference type="InterPro" id="IPR036299">
    <property type="entry name" value="Polyketide_synth_docking_sf"/>
</dbReference>
<feature type="domain" description="Ketosynthase family 3 (KS3)" evidence="12">
    <location>
        <begin position="2163"/>
        <end position="2589"/>
    </location>
</feature>
<dbReference type="InterPro" id="IPR042104">
    <property type="entry name" value="PKS_dehydratase_sf"/>
</dbReference>
<name>A0A1C6V0G9_9ACTN</name>
<dbReference type="InterPro" id="IPR020843">
    <property type="entry name" value="ER"/>
</dbReference>
<dbReference type="SMART" id="SM00823">
    <property type="entry name" value="PKS_PP"/>
    <property type="match status" value="3"/>
</dbReference>
<dbReference type="InterPro" id="IPR016035">
    <property type="entry name" value="Acyl_Trfase/lysoPLipase"/>
</dbReference>
<evidence type="ECO:0000256" key="3">
    <source>
        <dbReference type="ARBA" id="ARBA00022450"/>
    </source>
</evidence>
<feature type="region of interest" description="Disordered" evidence="10">
    <location>
        <begin position="3818"/>
        <end position="3839"/>
    </location>
</feature>
<feature type="compositionally biased region" description="Low complexity" evidence="10">
    <location>
        <begin position="494"/>
        <end position="511"/>
    </location>
</feature>
<dbReference type="SMART" id="SM00827">
    <property type="entry name" value="PKS_AT"/>
    <property type="match status" value="3"/>
</dbReference>
<dbReference type="InterPro" id="IPR002364">
    <property type="entry name" value="Quin_OxRdtase/zeta-crystal_CS"/>
</dbReference>
<keyword evidence="8" id="KW-0012">Acyltransferase</keyword>
<dbReference type="FunFam" id="3.40.50.720:FF:000209">
    <property type="entry name" value="Polyketide synthase Pks12"/>
    <property type="match status" value="1"/>
</dbReference>
<feature type="active site" description="Proton donor; for dehydratase activity" evidence="9">
    <location>
        <position position="1176"/>
    </location>
</feature>
<dbReference type="GO" id="GO:0033068">
    <property type="term" value="P:macrolide biosynthetic process"/>
    <property type="evidence" value="ECO:0007669"/>
    <property type="project" value="UniProtKB-ARBA"/>
</dbReference>
<feature type="region of interest" description="C-terminal hotdog fold" evidence="9">
    <location>
        <begin position="3227"/>
        <end position="3368"/>
    </location>
</feature>
<dbReference type="Pfam" id="PF02801">
    <property type="entry name" value="Ketoacyl-synt_C"/>
    <property type="match status" value="3"/>
</dbReference>
<feature type="region of interest" description="C-terminal hotdog fold" evidence="9">
    <location>
        <begin position="5030"/>
        <end position="5165"/>
    </location>
</feature>
<evidence type="ECO:0000256" key="5">
    <source>
        <dbReference type="ARBA" id="ARBA00022679"/>
    </source>
</evidence>
<evidence type="ECO:0000256" key="2">
    <source>
        <dbReference type="ARBA" id="ARBA00004792"/>
    </source>
</evidence>
<dbReference type="InterPro" id="IPR036291">
    <property type="entry name" value="NAD(P)-bd_dom_sf"/>
</dbReference>
<feature type="region of interest" description="N-terminal hotdog fold" evidence="9">
    <location>
        <begin position="981"/>
        <end position="1104"/>
    </location>
</feature>
<dbReference type="InterPro" id="IPR014031">
    <property type="entry name" value="Ketoacyl_synth_C"/>
</dbReference>
<accession>A0A1C6V0G9</accession>
<dbReference type="SUPFAM" id="SSF51735">
    <property type="entry name" value="NAD(P)-binding Rossmann-fold domains"/>
    <property type="match status" value="7"/>
</dbReference>
<dbReference type="InterPro" id="IPR015083">
    <property type="entry name" value="NorB/c/GfsB-D-like_docking"/>
</dbReference>
<dbReference type="Gene3D" id="3.40.50.11460">
    <property type="match status" value="1"/>
</dbReference>
<feature type="region of interest" description="C-terminal hotdog fold" evidence="9">
    <location>
        <begin position="1117"/>
        <end position="1252"/>
    </location>
</feature>
<dbReference type="InterPro" id="IPR057326">
    <property type="entry name" value="KR_dom"/>
</dbReference>
<dbReference type="SUPFAM" id="SSF50129">
    <property type="entry name" value="GroES-like"/>
    <property type="match status" value="1"/>
</dbReference>
<dbReference type="PANTHER" id="PTHR43775:SF51">
    <property type="entry name" value="INACTIVE PHENOLPHTHIOCEROL SYNTHESIS POLYKETIDE SYNTHASE TYPE I PKS1-RELATED"/>
    <property type="match status" value="1"/>
</dbReference>
<reference evidence="15" key="1">
    <citation type="submission" date="2016-06" db="EMBL/GenBank/DDBJ databases">
        <authorList>
            <person name="Varghese N."/>
            <person name="Submissions Spin"/>
        </authorList>
    </citation>
    <scope>NUCLEOTIDE SEQUENCE [LARGE SCALE GENOMIC DNA]</scope>
    <source>
        <strain evidence="15">DSM 44814</strain>
    </source>
</reference>
<dbReference type="InterPro" id="IPR032821">
    <property type="entry name" value="PKS_assoc"/>
</dbReference>
<dbReference type="InterPro" id="IPR049552">
    <property type="entry name" value="PKS_DH_N"/>
</dbReference>
<feature type="compositionally biased region" description="Acidic residues" evidence="10">
    <location>
        <begin position="4401"/>
        <end position="4410"/>
    </location>
</feature>
<dbReference type="Gene3D" id="3.30.70.3290">
    <property type="match status" value="3"/>
</dbReference>
<dbReference type="Pfam" id="PF08240">
    <property type="entry name" value="ADH_N"/>
    <property type="match status" value="1"/>
</dbReference>
<dbReference type="InterPro" id="IPR050091">
    <property type="entry name" value="PKS_NRPS_Biosynth_Enz"/>
</dbReference>
<dbReference type="PANTHER" id="PTHR43775">
    <property type="entry name" value="FATTY ACID SYNTHASE"/>
    <property type="match status" value="1"/>
</dbReference>
<dbReference type="Gene3D" id="3.90.180.10">
    <property type="entry name" value="Medium-chain alcohol dehydrogenases, catalytic domain"/>
    <property type="match status" value="1"/>
</dbReference>
<dbReference type="Gene3D" id="3.40.47.10">
    <property type="match status" value="3"/>
</dbReference>
<keyword evidence="15" id="KW-1185">Reference proteome</keyword>
<evidence type="ECO:0000256" key="9">
    <source>
        <dbReference type="PROSITE-ProRule" id="PRU01363"/>
    </source>
</evidence>
<feature type="active site" description="Proton donor; for dehydratase activity" evidence="9">
    <location>
        <position position="3288"/>
    </location>
</feature>
<dbReference type="SMART" id="SM00822">
    <property type="entry name" value="PKS_KR"/>
    <property type="match status" value="3"/>
</dbReference>
<dbReference type="InterPro" id="IPR009081">
    <property type="entry name" value="PP-bd_ACP"/>
</dbReference>
<evidence type="ECO:0000256" key="6">
    <source>
        <dbReference type="ARBA" id="ARBA00023194"/>
    </source>
</evidence>
<comment type="cofactor">
    <cofactor evidence="1">
        <name>pantetheine 4'-phosphate</name>
        <dbReference type="ChEBI" id="CHEBI:47942"/>
    </cofactor>
</comment>
<dbReference type="InterPro" id="IPR036736">
    <property type="entry name" value="ACP-like_sf"/>
</dbReference>
<feature type="active site" description="Proton acceptor; for dehydratase activity" evidence="9">
    <location>
        <position position="3113"/>
    </location>
</feature>
<dbReference type="InterPro" id="IPR020841">
    <property type="entry name" value="PKS_Beta-ketoAc_synthase_dom"/>
</dbReference>
<dbReference type="PROSITE" id="PS00606">
    <property type="entry name" value="KS3_1"/>
    <property type="match status" value="3"/>
</dbReference>
<evidence type="ECO:0000256" key="1">
    <source>
        <dbReference type="ARBA" id="ARBA00001957"/>
    </source>
</evidence>
<dbReference type="PROSITE" id="PS50075">
    <property type="entry name" value="CARRIER"/>
    <property type="match status" value="3"/>
</dbReference>
<feature type="region of interest" description="Disordered" evidence="10">
    <location>
        <begin position="453"/>
        <end position="522"/>
    </location>
</feature>
<feature type="compositionally biased region" description="Low complexity" evidence="10">
    <location>
        <begin position="459"/>
        <end position="483"/>
    </location>
</feature>
<feature type="active site" description="Proton donor; for dehydratase activity" evidence="9">
    <location>
        <position position="5089"/>
    </location>
</feature>
<organism evidence="14 15">
    <name type="scientific">Micromonospora eburnea</name>
    <dbReference type="NCBI Taxonomy" id="227316"/>
    <lineage>
        <taxon>Bacteria</taxon>
        <taxon>Bacillati</taxon>
        <taxon>Actinomycetota</taxon>
        <taxon>Actinomycetes</taxon>
        <taxon>Micromonosporales</taxon>
        <taxon>Micromonosporaceae</taxon>
        <taxon>Micromonospora</taxon>
    </lineage>
</organism>
<dbReference type="SUPFAM" id="SSF47336">
    <property type="entry name" value="ACP-like"/>
    <property type="match status" value="3"/>
</dbReference>
<dbReference type="GO" id="GO:0016491">
    <property type="term" value="F:oxidoreductase activity"/>
    <property type="evidence" value="ECO:0007669"/>
    <property type="project" value="InterPro"/>
</dbReference>
<dbReference type="CDD" id="cd05195">
    <property type="entry name" value="enoyl_red"/>
    <property type="match status" value="1"/>
</dbReference>
<feature type="domain" description="PKS/mFAS DH" evidence="13">
    <location>
        <begin position="4894"/>
        <end position="5165"/>
    </location>
</feature>
<keyword evidence="7" id="KW-0511">Multifunctional enzyme</keyword>
<feature type="compositionally biased region" description="Low complexity" evidence="10">
    <location>
        <begin position="2597"/>
        <end position="2619"/>
    </location>
</feature>
<dbReference type="PROSITE" id="PS01162">
    <property type="entry name" value="QOR_ZETA_CRYSTAL"/>
    <property type="match status" value="1"/>
</dbReference>
<keyword evidence="4" id="KW-0597">Phosphoprotein</keyword>
<feature type="active site" description="Proton acceptor; for dehydratase activity" evidence="9">
    <location>
        <position position="1012"/>
    </location>
</feature>
<dbReference type="SUPFAM" id="SSF53901">
    <property type="entry name" value="Thiolase-like"/>
    <property type="match status" value="3"/>
</dbReference>
<dbReference type="Pfam" id="PF13602">
    <property type="entry name" value="ADH_zinc_N_2"/>
    <property type="match status" value="1"/>
</dbReference>
<dbReference type="GO" id="GO:0004312">
    <property type="term" value="F:fatty acid synthase activity"/>
    <property type="evidence" value="ECO:0007669"/>
    <property type="project" value="TreeGrafter"/>
</dbReference>
<dbReference type="Pfam" id="PF08659">
    <property type="entry name" value="KR"/>
    <property type="match status" value="3"/>
</dbReference>
<dbReference type="InterPro" id="IPR016039">
    <property type="entry name" value="Thiolase-like"/>
</dbReference>
<protein>
    <submittedName>
        <fullName evidence="14">Acyl transferase domain-containing protein</fullName>
    </submittedName>
</protein>
<feature type="domain" description="Carrier" evidence="11">
    <location>
        <begin position="2070"/>
        <end position="2145"/>
    </location>
</feature>
<feature type="compositionally biased region" description="Low complexity" evidence="10">
    <location>
        <begin position="4376"/>
        <end position="4400"/>
    </location>
</feature>
<dbReference type="RefSeq" id="WP_244162029.1">
    <property type="nucleotide sequence ID" value="NZ_FMHY01000002.1"/>
</dbReference>
<dbReference type="Pfam" id="PF00550">
    <property type="entry name" value="PP-binding"/>
    <property type="match status" value="3"/>
</dbReference>
<feature type="domain" description="Ketosynthase family 3 (KS3)" evidence="12">
    <location>
        <begin position="32"/>
        <end position="458"/>
    </location>
</feature>
<feature type="region of interest" description="Disordered" evidence="10">
    <location>
        <begin position="4370"/>
        <end position="4439"/>
    </location>
</feature>
<evidence type="ECO:0000259" key="13">
    <source>
        <dbReference type="PROSITE" id="PS52019"/>
    </source>
</evidence>
<dbReference type="InterPro" id="IPR049551">
    <property type="entry name" value="PKS_DH_C"/>
</dbReference>
<dbReference type="PROSITE" id="PS52004">
    <property type="entry name" value="KS3_2"/>
    <property type="match status" value="3"/>
</dbReference>
<feature type="compositionally biased region" description="Acidic residues" evidence="10">
    <location>
        <begin position="484"/>
        <end position="493"/>
    </location>
</feature>
<dbReference type="FunFam" id="3.40.47.10:FF:000019">
    <property type="entry name" value="Polyketide synthase type I"/>
    <property type="match status" value="3"/>
</dbReference>
<evidence type="ECO:0000256" key="10">
    <source>
        <dbReference type="SAM" id="MobiDB-lite"/>
    </source>
</evidence>
<dbReference type="InterPro" id="IPR016036">
    <property type="entry name" value="Malonyl_transacylase_ACP-bd"/>
</dbReference>
<dbReference type="Pfam" id="PF22621">
    <property type="entry name" value="CurL-like_PKS_C"/>
    <property type="match status" value="1"/>
</dbReference>
<dbReference type="GO" id="GO:0004315">
    <property type="term" value="F:3-oxoacyl-[acyl-carrier-protein] synthase activity"/>
    <property type="evidence" value="ECO:0007669"/>
    <property type="project" value="InterPro"/>
</dbReference>
<dbReference type="CDD" id="cd00833">
    <property type="entry name" value="PKS"/>
    <property type="match status" value="3"/>
</dbReference>
<feature type="domain" description="PKS/mFAS DH" evidence="13">
    <location>
        <begin position="981"/>
        <end position="1252"/>
    </location>
</feature>
<dbReference type="Pfam" id="PF22953">
    <property type="entry name" value="SpnB_Rossmann"/>
    <property type="match status" value="3"/>
</dbReference>
<dbReference type="Gene3D" id="3.40.366.10">
    <property type="entry name" value="Malonyl-Coenzyme A Acyl Carrier Protein, domain 2"/>
    <property type="match status" value="3"/>
</dbReference>
<feature type="region of interest" description="Disordered" evidence="10">
    <location>
        <begin position="2586"/>
        <end position="2622"/>
    </location>
</feature>